<protein>
    <submittedName>
        <fullName evidence="1">Uncharacterized protein</fullName>
    </submittedName>
</protein>
<dbReference type="PANTHER" id="PTHR33240:SF15">
    <property type="entry name" value="GAG-PRO-LIKE PROTEIN"/>
    <property type="match status" value="1"/>
</dbReference>
<dbReference type="Proteomes" id="UP001604336">
    <property type="component" value="Unassembled WGS sequence"/>
</dbReference>
<name>A0ABD1QF37_9LAMI</name>
<reference evidence="2" key="1">
    <citation type="submission" date="2024-07" db="EMBL/GenBank/DDBJ databases">
        <title>Two chromosome-level genome assemblies of Korean endemic species Abeliophyllum distichum and Forsythia ovata (Oleaceae).</title>
        <authorList>
            <person name="Jang H."/>
        </authorList>
    </citation>
    <scope>NUCLEOTIDE SEQUENCE [LARGE SCALE GENOMIC DNA]</scope>
</reference>
<dbReference type="EMBL" id="JBFOLK010000011">
    <property type="protein sequence ID" value="KAL2474509.1"/>
    <property type="molecule type" value="Genomic_DNA"/>
</dbReference>
<keyword evidence="2" id="KW-1185">Reference proteome</keyword>
<sequence>MASKMLVNDGNSANIIFRSTFENVDHQIQLILDPVNSFTGDSLTPRGKITLHIIIEEDPSEVHTYMEFLVSGSWSVYHGVLKGPFHKEIRIVTSIHHLKMNFP</sequence>
<gene>
    <name evidence="1" type="ORF">Adt_35245</name>
</gene>
<evidence type="ECO:0000313" key="2">
    <source>
        <dbReference type="Proteomes" id="UP001604336"/>
    </source>
</evidence>
<organism evidence="1 2">
    <name type="scientific">Abeliophyllum distichum</name>
    <dbReference type="NCBI Taxonomy" id="126358"/>
    <lineage>
        <taxon>Eukaryota</taxon>
        <taxon>Viridiplantae</taxon>
        <taxon>Streptophyta</taxon>
        <taxon>Embryophyta</taxon>
        <taxon>Tracheophyta</taxon>
        <taxon>Spermatophyta</taxon>
        <taxon>Magnoliopsida</taxon>
        <taxon>eudicotyledons</taxon>
        <taxon>Gunneridae</taxon>
        <taxon>Pentapetalae</taxon>
        <taxon>asterids</taxon>
        <taxon>lamiids</taxon>
        <taxon>Lamiales</taxon>
        <taxon>Oleaceae</taxon>
        <taxon>Forsythieae</taxon>
        <taxon>Abeliophyllum</taxon>
    </lineage>
</organism>
<dbReference type="AlphaFoldDB" id="A0ABD1QF37"/>
<comment type="caution">
    <text evidence="1">The sequence shown here is derived from an EMBL/GenBank/DDBJ whole genome shotgun (WGS) entry which is preliminary data.</text>
</comment>
<dbReference type="PANTHER" id="PTHR33240">
    <property type="entry name" value="OS08G0508500 PROTEIN"/>
    <property type="match status" value="1"/>
</dbReference>
<accession>A0ABD1QF37</accession>
<proteinExistence type="predicted"/>
<evidence type="ECO:0000313" key="1">
    <source>
        <dbReference type="EMBL" id="KAL2474509.1"/>
    </source>
</evidence>